<dbReference type="EMBL" id="FXYH01000003">
    <property type="protein sequence ID" value="SMX37529.1"/>
    <property type="molecule type" value="Genomic_DNA"/>
</dbReference>
<gene>
    <name evidence="2" type="primary">tsaB</name>
    <name evidence="2" type="ORF">PEV8663_01114</name>
</gene>
<sequence>MTKLPLTLGFDTSGAYCAAALLRGTEVIASANEDMARGQAERIMPLIEEVLTAGGATWQDLSAIGVGIGPGNFTGIRISVAAARGLGLALRIPIVGVSHFEALALGYDAPVVCTVAAPRAKLYAQTMNDGTAAKAVLCDLDSLSLPDPTLKAAGLGSHAEQIADLTGGPVVAPQYSVEEAIARQAMLRMHDIDLQPPAPMYLRPADAAPSRHAAPVILAETQQ</sequence>
<name>A0A238K3Q6_9RHOB</name>
<dbReference type="Pfam" id="PF00814">
    <property type="entry name" value="TsaD"/>
    <property type="match status" value="1"/>
</dbReference>
<organism evidence="2 3">
    <name type="scientific">Pelagimonas varians</name>
    <dbReference type="NCBI Taxonomy" id="696760"/>
    <lineage>
        <taxon>Bacteria</taxon>
        <taxon>Pseudomonadati</taxon>
        <taxon>Pseudomonadota</taxon>
        <taxon>Alphaproteobacteria</taxon>
        <taxon>Rhodobacterales</taxon>
        <taxon>Roseobacteraceae</taxon>
        <taxon>Pelagimonas</taxon>
    </lineage>
</organism>
<dbReference type="NCBIfam" id="TIGR03725">
    <property type="entry name" value="T6A_YeaZ"/>
    <property type="match status" value="1"/>
</dbReference>
<feature type="domain" description="Gcp-like" evidence="1">
    <location>
        <begin position="34"/>
        <end position="125"/>
    </location>
</feature>
<dbReference type="SUPFAM" id="SSF53067">
    <property type="entry name" value="Actin-like ATPase domain"/>
    <property type="match status" value="1"/>
</dbReference>
<evidence type="ECO:0000259" key="1">
    <source>
        <dbReference type="Pfam" id="PF00814"/>
    </source>
</evidence>
<dbReference type="InterPro" id="IPR022496">
    <property type="entry name" value="T6A_TsaB"/>
</dbReference>
<evidence type="ECO:0000313" key="3">
    <source>
        <dbReference type="Proteomes" id="UP000220836"/>
    </source>
</evidence>
<dbReference type="Gene3D" id="3.30.420.40">
    <property type="match status" value="1"/>
</dbReference>
<dbReference type="PANTHER" id="PTHR11735:SF11">
    <property type="entry name" value="TRNA THREONYLCARBAMOYLADENOSINE BIOSYNTHESIS PROTEIN TSAB"/>
    <property type="match status" value="1"/>
</dbReference>
<reference evidence="2 3" key="1">
    <citation type="submission" date="2017-05" db="EMBL/GenBank/DDBJ databases">
        <authorList>
            <person name="Song R."/>
            <person name="Chenine A.L."/>
            <person name="Ruprecht R.M."/>
        </authorList>
    </citation>
    <scope>NUCLEOTIDE SEQUENCE [LARGE SCALE GENOMIC DNA]</scope>
    <source>
        <strain evidence="2 3">CECT 8663</strain>
    </source>
</reference>
<dbReference type="RefSeq" id="WP_097803626.1">
    <property type="nucleotide sequence ID" value="NZ_FXYH01000003.1"/>
</dbReference>
<dbReference type="InterPro" id="IPR000905">
    <property type="entry name" value="Gcp-like_dom"/>
</dbReference>
<dbReference type="PANTHER" id="PTHR11735">
    <property type="entry name" value="TRNA N6-ADENOSINE THREONYLCARBAMOYLTRANSFERASE"/>
    <property type="match status" value="1"/>
</dbReference>
<proteinExistence type="predicted"/>
<dbReference type="GO" id="GO:0005829">
    <property type="term" value="C:cytosol"/>
    <property type="evidence" value="ECO:0007669"/>
    <property type="project" value="TreeGrafter"/>
</dbReference>
<keyword evidence="3" id="KW-1185">Reference proteome</keyword>
<dbReference type="OrthoDB" id="9809995at2"/>
<protein>
    <submittedName>
        <fullName evidence="2">tRNA threonylcarbamoyladenosine biosynthesis protein TsaB</fullName>
    </submittedName>
</protein>
<dbReference type="InterPro" id="IPR043129">
    <property type="entry name" value="ATPase_NBD"/>
</dbReference>
<dbReference type="AlphaFoldDB" id="A0A238K3Q6"/>
<dbReference type="Proteomes" id="UP000220836">
    <property type="component" value="Unassembled WGS sequence"/>
</dbReference>
<accession>A0A238K3Q6</accession>
<dbReference type="GO" id="GO:0002949">
    <property type="term" value="P:tRNA threonylcarbamoyladenosine modification"/>
    <property type="evidence" value="ECO:0007669"/>
    <property type="project" value="InterPro"/>
</dbReference>
<evidence type="ECO:0000313" key="2">
    <source>
        <dbReference type="EMBL" id="SMX37529.1"/>
    </source>
</evidence>